<evidence type="ECO:0000256" key="8">
    <source>
        <dbReference type="ARBA" id="ARBA00022679"/>
    </source>
</evidence>
<evidence type="ECO:0000256" key="7">
    <source>
        <dbReference type="ARBA" id="ARBA00022605"/>
    </source>
</evidence>
<keyword evidence="9" id="KW-0677">Repeat</keyword>
<keyword evidence="6" id="KW-0963">Cytoplasm</keyword>
<dbReference type="SUPFAM" id="SSF51161">
    <property type="entry name" value="Trimeric LpxA-like enzymes"/>
    <property type="match status" value="1"/>
</dbReference>
<evidence type="ECO:0000256" key="1">
    <source>
        <dbReference type="ARBA" id="ARBA00004496"/>
    </source>
</evidence>
<dbReference type="InterPro" id="IPR011004">
    <property type="entry name" value="Trimer_LpxA-like_sf"/>
</dbReference>
<dbReference type="PANTHER" id="PTHR42811">
    <property type="entry name" value="SERINE ACETYLTRANSFERASE"/>
    <property type="match status" value="1"/>
</dbReference>
<sequence length="243" mass="26631">MFERIKRDIQVVFERDPAARSVWEVLLAYPGFHALQVHRVAHWLYRHRRYVVARLVSHLGRWLTGIEIHPGARLGEGLFIDHGMGVVIGETAEVGDNVTLYQGVVLGGTGKERGKRHPTIGDNVVIAAGAKVLGSFRVGDGAKIGAGAVVLREVPPHSTVVGVPGRVVMERGKRVDSIDLDHASLPDPVEKGFRVLQHRIEELEARIRELEKGLWDGEIAATRGGQAGAHTDPQYAHREEGTA</sequence>
<evidence type="ECO:0000256" key="9">
    <source>
        <dbReference type="ARBA" id="ARBA00022737"/>
    </source>
</evidence>
<feature type="domain" description="Serine acetyltransferase N-terminal" evidence="15">
    <location>
        <begin position="3"/>
        <end position="36"/>
    </location>
</feature>
<dbReference type="UniPathway" id="UPA00136">
    <property type="reaction ID" value="UER00199"/>
</dbReference>
<evidence type="ECO:0000256" key="11">
    <source>
        <dbReference type="ARBA" id="ARBA00023315"/>
    </source>
</evidence>
<evidence type="ECO:0000313" key="17">
    <source>
        <dbReference type="Proteomes" id="UP000065807"/>
    </source>
</evidence>
<dbReference type="FunFam" id="1.10.3130.10:FF:000003">
    <property type="entry name" value="Serine acetyltransferase"/>
    <property type="match status" value="1"/>
</dbReference>
<comment type="catalytic activity">
    <reaction evidence="12">
        <text>L-serine + acetyl-CoA = O-acetyl-L-serine + CoA</text>
        <dbReference type="Rhea" id="RHEA:24560"/>
        <dbReference type="ChEBI" id="CHEBI:33384"/>
        <dbReference type="ChEBI" id="CHEBI:57287"/>
        <dbReference type="ChEBI" id="CHEBI:57288"/>
        <dbReference type="ChEBI" id="CHEBI:58340"/>
        <dbReference type="EC" id="2.3.1.30"/>
    </reaction>
</comment>
<keyword evidence="17" id="KW-1185">Reference proteome</keyword>
<dbReference type="CDD" id="cd03354">
    <property type="entry name" value="LbH_SAT"/>
    <property type="match status" value="1"/>
</dbReference>
<dbReference type="PATRIC" id="fig|1555112.3.peg.3331"/>
<dbReference type="InterPro" id="IPR042122">
    <property type="entry name" value="Ser_AcTrfase_N_sf"/>
</dbReference>
<dbReference type="InterPro" id="IPR053376">
    <property type="entry name" value="Serine_acetyltransferase"/>
</dbReference>
<keyword evidence="11" id="KW-0012">Acyltransferase</keyword>
<dbReference type="InterPro" id="IPR001451">
    <property type="entry name" value="Hexapep"/>
</dbReference>
<comment type="similarity">
    <text evidence="3">Belongs to the transferase hexapeptide repeat family.</text>
</comment>
<dbReference type="Pfam" id="PF00132">
    <property type="entry name" value="Hexapep"/>
    <property type="match status" value="1"/>
</dbReference>
<evidence type="ECO:0000256" key="6">
    <source>
        <dbReference type="ARBA" id="ARBA00022490"/>
    </source>
</evidence>
<organism evidence="16 17">
    <name type="scientific">Limnochorda pilosa</name>
    <dbReference type="NCBI Taxonomy" id="1555112"/>
    <lineage>
        <taxon>Bacteria</taxon>
        <taxon>Bacillati</taxon>
        <taxon>Bacillota</taxon>
        <taxon>Limnochordia</taxon>
        <taxon>Limnochordales</taxon>
        <taxon>Limnochordaceae</taxon>
        <taxon>Limnochorda</taxon>
    </lineage>
</organism>
<reference evidence="17" key="2">
    <citation type="journal article" date="2016" name="Int. J. Syst. Evol. Microbiol.">
        <title>Complete genome sequence and cell structure of Limnochorda pilosa, a Gram-negative spore-former within the phylum Firmicutes.</title>
        <authorList>
            <person name="Watanabe M."/>
            <person name="Kojima H."/>
            <person name="Fukui M."/>
        </authorList>
    </citation>
    <scope>NUCLEOTIDE SEQUENCE [LARGE SCALE GENOMIC DNA]</scope>
    <source>
        <strain evidence="17">HC45</strain>
    </source>
</reference>
<dbReference type="Proteomes" id="UP000065807">
    <property type="component" value="Chromosome"/>
</dbReference>
<dbReference type="EMBL" id="AP014924">
    <property type="protein sequence ID" value="BAS29110.1"/>
    <property type="molecule type" value="Genomic_DNA"/>
</dbReference>
<dbReference type="EC" id="2.3.1.30" evidence="4"/>
<proteinExistence type="inferred from homology"/>
<name>A0A0K2SPR5_LIMPI</name>
<keyword evidence="8 16" id="KW-0808">Transferase</keyword>
<evidence type="ECO:0000259" key="15">
    <source>
        <dbReference type="Pfam" id="PF06426"/>
    </source>
</evidence>
<keyword evidence="13" id="KW-0175">Coiled coil</keyword>
<evidence type="ECO:0000256" key="3">
    <source>
        <dbReference type="ARBA" id="ARBA00007274"/>
    </source>
</evidence>
<dbReference type="InterPro" id="IPR045304">
    <property type="entry name" value="LbH_SAT"/>
</dbReference>
<evidence type="ECO:0000256" key="4">
    <source>
        <dbReference type="ARBA" id="ARBA00013266"/>
    </source>
</evidence>
<dbReference type="FunFam" id="2.160.10.10:FF:000007">
    <property type="entry name" value="Serine acetyltransferase"/>
    <property type="match status" value="1"/>
</dbReference>
<keyword evidence="10" id="KW-0198">Cysteine biosynthesis</keyword>
<dbReference type="Gene3D" id="2.160.10.10">
    <property type="entry name" value="Hexapeptide repeat proteins"/>
    <property type="match status" value="1"/>
</dbReference>
<evidence type="ECO:0000256" key="14">
    <source>
        <dbReference type="SAM" id="MobiDB-lite"/>
    </source>
</evidence>
<dbReference type="GO" id="GO:0009001">
    <property type="term" value="F:serine O-acetyltransferase activity"/>
    <property type="evidence" value="ECO:0007669"/>
    <property type="project" value="UniProtKB-EC"/>
</dbReference>
<gene>
    <name evidence="16" type="ORF">LIP_3297</name>
</gene>
<feature type="region of interest" description="Disordered" evidence="14">
    <location>
        <begin position="223"/>
        <end position="243"/>
    </location>
</feature>
<dbReference type="NCBIfam" id="TIGR01172">
    <property type="entry name" value="cysE"/>
    <property type="match status" value="1"/>
</dbReference>
<dbReference type="Gene3D" id="1.10.3130.10">
    <property type="entry name" value="serine acetyltransferase, domain 1"/>
    <property type="match status" value="1"/>
</dbReference>
<comment type="subcellular location">
    <subcellularLocation>
        <location evidence="1">Cytoplasm</location>
    </subcellularLocation>
</comment>
<dbReference type="RefSeq" id="WP_068140449.1">
    <property type="nucleotide sequence ID" value="NZ_AP014924.1"/>
</dbReference>
<dbReference type="GO" id="GO:0005737">
    <property type="term" value="C:cytoplasm"/>
    <property type="evidence" value="ECO:0007669"/>
    <property type="project" value="UniProtKB-SubCell"/>
</dbReference>
<dbReference type="KEGG" id="lpil:LIP_3297"/>
<comment type="pathway">
    <text evidence="2">Amino-acid biosynthesis; L-cysteine biosynthesis; L-cysteine from L-serine: step 1/2.</text>
</comment>
<dbReference type="OrthoDB" id="9801456at2"/>
<reference evidence="17" key="1">
    <citation type="submission" date="2015-07" db="EMBL/GenBank/DDBJ databases">
        <title>Complete genome sequence and phylogenetic analysis of Limnochorda pilosa.</title>
        <authorList>
            <person name="Watanabe M."/>
            <person name="Kojima H."/>
            <person name="Fukui M."/>
        </authorList>
    </citation>
    <scope>NUCLEOTIDE SEQUENCE [LARGE SCALE GENOMIC DNA]</scope>
    <source>
        <strain evidence="17">HC45</strain>
    </source>
</reference>
<evidence type="ECO:0000313" key="16">
    <source>
        <dbReference type="EMBL" id="BAS29110.1"/>
    </source>
</evidence>
<evidence type="ECO:0000256" key="10">
    <source>
        <dbReference type="ARBA" id="ARBA00023192"/>
    </source>
</evidence>
<accession>A0A0K2SPR5</accession>
<dbReference type="STRING" id="1555112.LIP_3297"/>
<feature type="coiled-coil region" evidence="13">
    <location>
        <begin position="193"/>
        <end position="220"/>
    </location>
</feature>
<evidence type="ECO:0000256" key="12">
    <source>
        <dbReference type="ARBA" id="ARBA00049486"/>
    </source>
</evidence>
<dbReference type="AlphaFoldDB" id="A0A0K2SPR5"/>
<dbReference type="GO" id="GO:0006535">
    <property type="term" value="P:cysteine biosynthetic process from serine"/>
    <property type="evidence" value="ECO:0007669"/>
    <property type="project" value="InterPro"/>
</dbReference>
<dbReference type="NCBIfam" id="NF041874">
    <property type="entry name" value="EPS_EpsC"/>
    <property type="match status" value="1"/>
</dbReference>
<dbReference type="InterPro" id="IPR005881">
    <property type="entry name" value="Ser_O-AcTrfase"/>
</dbReference>
<protein>
    <recommendedName>
        <fullName evidence="5">Serine acetyltransferase</fullName>
        <ecNumber evidence="4">2.3.1.30</ecNumber>
    </recommendedName>
</protein>
<evidence type="ECO:0000256" key="13">
    <source>
        <dbReference type="SAM" id="Coils"/>
    </source>
</evidence>
<dbReference type="Pfam" id="PF06426">
    <property type="entry name" value="SATase_N"/>
    <property type="match status" value="1"/>
</dbReference>
<dbReference type="InterPro" id="IPR010493">
    <property type="entry name" value="Ser_AcTrfase_N"/>
</dbReference>
<evidence type="ECO:0000256" key="5">
    <source>
        <dbReference type="ARBA" id="ARBA00018522"/>
    </source>
</evidence>
<keyword evidence="7" id="KW-0028">Amino-acid biosynthesis</keyword>
<evidence type="ECO:0000256" key="2">
    <source>
        <dbReference type="ARBA" id="ARBA00004876"/>
    </source>
</evidence>